<dbReference type="AlphaFoldDB" id="A0A1Z5HPW4"/>
<protein>
    <submittedName>
        <fullName evidence="1">Uncharacterized protein</fullName>
    </submittedName>
</protein>
<dbReference type="EMBL" id="BDGJ01000012">
    <property type="protein sequence ID" value="GAW91320.1"/>
    <property type="molecule type" value="Genomic_DNA"/>
</dbReference>
<keyword evidence="2" id="KW-1185">Reference proteome</keyword>
<dbReference type="Pfam" id="PF19952">
    <property type="entry name" value="DUF6414"/>
    <property type="match status" value="1"/>
</dbReference>
<gene>
    <name evidence="1" type="ORF">KKC1_04820</name>
</gene>
<comment type="caution">
    <text evidence="1">The sequence shown here is derived from an EMBL/GenBank/DDBJ whole genome shotgun (WGS) entry which is preliminary data.</text>
</comment>
<name>A0A1Z5HPW4_9FIRM</name>
<evidence type="ECO:0000313" key="2">
    <source>
        <dbReference type="Proteomes" id="UP000197032"/>
    </source>
</evidence>
<reference evidence="2" key="1">
    <citation type="journal article" date="2017" name="Appl. Environ. Microbiol.">
        <title>Genomic analysis of Calderihabitans maritimus KKC1, a thermophilic hydrogenogenic carboxydotrophic bacterium isolated from marine sediment.</title>
        <authorList>
            <person name="Omae K."/>
            <person name="Yoneda Y."/>
            <person name="Fukuyama Y."/>
            <person name="Yoshida T."/>
            <person name="Sako Y."/>
        </authorList>
    </citation>
    <scope>NUCLEOTIDE SEQUENCE [LARGE SCALE GENOMIC DNA]</scope>
    <source>
        <strain evidence="2">KKC1</strain>
    </source>
</reference>
<dbReference type="Proteomes" id="UP000197032">
    <property type="component" value="Unassembled WGS sequence"/>
</dbReference>
<organism evidence="1 2">
    <name type="scientific">Calderihabitans maritimus</name>
    <dbReference type="NCBI Taxonomy" id="1246530"/>
    <lineage>
        <taxon>Bacteria</taxon>
        <taxon>Bacillati</taxon>
        <taxon>Bacillota</taxon>
        <taxon>Clostridia</taxon>
        <taxon>Neomoorellales</taxon>
        <taxon>Calderihabitantaceae</taxon>
        <taxon>Calderihabitans</taxon>
    </lineage>
</organism>
<accession>A0A1Z5HPW4</accession>
<proteinExistence type="predicted"/>
<dbReference type="OrthoDB" id="8114643at2"/>
<evidence type="ECO:0000313" key="1">
    <source>
        <dbReference type="EMBL" id="GAW91320.1"/>
    </source>
</evidence>
<dbReference type="RefSeq" id="WP_088552881.1">
    <property type="nucleotide sequence ID" value="NZ_BDGJ01000012.1"/>
</dbReference>
<dbReference type="InterPro" id="IPR045633">
    <property type="entry name" value="DUF6414"/>
</dbReference>
<sequence length="257" mass="29061">MGQTERKGLIDFLYRDVSRIDSLFAQVFQGTLREISTTSNLSSITKKQLRADLKILRGERETEKAKSDIVEKHIDPHDHKILDLMEVLNIPLLETPLSETVNGQVILVKGQIAIRNYQTIKAAIPAILDLGMLETAKQSKKELKKEKRIIEQMLGLVPMGLEIEIFAQNGETIIGTIKPEYLAEHPDDLLRMYGSHIPGEWYILGIISSTADQSTRASFSDLRQSIDEFAEAIRSLYAEGSSNYVIAPIFIYRELIF</sequence>